<dbReference type="EMBL" id="CP001739">
    <property type="protein sequence ID" value="ACZ08379.1"/>
    <property type="molecule type" value="Genomic_DNA"/>
</dbReference>
<dbReference type="Proteomes" id="UP000000845">
    <property type="component" value="Chromosome"/>
</dbReference>
<proteinExistence type="predicted"/>
<gene>
    <name evidence="1" type="ordered locus">Sterm_1520</name>
</gene>
<organism evidence="1 2">
    <name type="scientific">Sebaldella termitidis (strain ATCC 33386 / NCTC 11300)</name>
    <dbReference type="NCBI Taxonomy" id="526218"/>
    <lineage>
        <taxon>Bacteria</taxon>
        <taxon>Fusobacteriati</taxon>
        <taxon>Fusobacteriota</taxon>
        <taxon>Fusobacteriia</taxon>
        <taxon>Fusobacteriales</taxon>
        <taxon>Leptotrichiaceae</taxon>
        <taxon>Sebaldella</taxon>
    </lineage>
</organism>
<name>D1AHZ5_SEBTE</name>
<protein>
    <submittedName>
        <fullName evidence="1">Uncharacterized protein</fullName>
    </submittedName>
</protein>
<keyword evidence="2" id="KW-1185">Reference proteome</keyword>
<reference evidence="1 2" key="2">
    <citation type="journal article" date="2010" name="Stand. Genomic Sci.">
        <title>Complete genome sequence of Sebaldella termitidis type strain (NCTC 11300).</title>
        <authorList>
            <person name="Harmon-Smith M."/>
            <person name="Celia L."/>
            <person name="Chertkov O."/>
            <person name="Lapidus A."/>
            <person name="Copeland A."/>
            <person name="Glavina Del Rio T."/>
            <person name="Nolan M."/>
            <person name="Lucas S."/>
            <person name="Tice H."/>
            <person name="Cheng J.F."/>
            <person name="Han C."/>
            <person name="Detter J.C."/>
            <person name="Bruce D."/>
            <person name="Goodwin L."/>
            <person name="Pitluck S."/>
            <person name="Pati A."/>
            <person name="Liolios K."/>
            <person name="Ivanova N."/>
            <person name="Mavromatis K."/>
            <person name="Mikhailova N."/>
            <person name="Chen A."/>
            <person name="Palaniappan K."/>
            <person name="Land M."/>
            <person name="Hauser L."/>
            <person name="Chang Y.J."/>
            <person name="Jeffries C.D."/>
            <person name="Brettin T."/>
            <person name="Goker M."/>
            <person name="Beck B."/>
            <person name="Bristow J."/>
            <person name="Eisen J.A."/>
            <person name="Markowitz V."/>
            <person name="Hugenholtz P."/>
            <person name="Kyrpides N.C."/>
            <person name="Klenk H.P."/>
            <person name="Chen F."/>
        </authorList>
    </citation>
    <scope>NUCLEOTIDE SEQUENCE [LARGE SCALE GENOMIC DNA]</scope>
    <source>
        <strain evidence="2">ATCC 33386 / NCTC 11300</strain>
    </source>
</reference>
<dbReference type="AlphaFoldDB" id="D1AHZ5"/>
<accession>D1AHZ5</accession>
<dbReference type="KEGG" id="str:Sterm_1520"/>
<dbReference type="HOGENOM" id="CLU_1481025_0_0_0"/>
<sequence length="182" mass="20830">MTKKKKITLITGILIFIILALGSVAAKHLVTASSLKNQKIEKPVFKNTPQVLEEKKLIKEKLIEYEDMHIPRLKIIAKALEDTDTPLVNAQSREGIKEINAILKDLEAQNWGNTDDENFNKAVKELHQDAVTAYKYKLEFLEASSVWSKENPAKGLLKFINLSNKMADNWEYFIKKSDIYLK</sequence>
<dbReference type="RefSeq" id="WP_012860975.1">
    <property type="nucleotide sequence ID" value="NC_013517.1"/>
</dbReference>
<evidence type="ECO:0000313" key="1">
    <source>
        <dbReference type="EMBL" id="ACZ08379.1"/>
    </source>
</evidence>
<evidence type="ECO:0000313" key="2">
    <source>
        <dbReference type="Proteomes" id="UP000000845"/>
    </source>
</evidence>
<reference evidence="2" key="1">
    <citation type="submission" date="2009-09" db="EMBL/GenBank/DDBJ databases">
        <title>The complete chromosome of Sebaldella termitidis ATCC 33386.</title>
        <authorList>
            <consortium name="US DOE Joint Genome Institute (JGI-PGF)"/>
            <person name="Lucas S."/>
            <person name="Copeland A."/>
            <person name="Lapidus A."/>
            <person name="Glavina del Rio T."/>
            <person name="Dalin E."/>
            <person name="Tice H."/>
            <person name="Bruce D."/>
            <person name="Goodwin L."/>
            <person name="Pitluck S."/>
            <person name="Kyrpides N."/>
            <person name="Mavromatis K."/>
            <person name="Ivanova N."/>
            <person name="Mikhailova N."/>
            <person name="Sims D."/>
            <person name="Meincke L."/>
            <person name="Brettin T."/>
            <person name="Detter J.C."/>
            <person name="Han C."/>
            <person name="Larimer F."/>
            <person name="Land M."/>
            <person name="Hauser L."/>
            <person name="Markowitz V."/>
            <person name="Cheng J.F."/>
            <person name="Hugenholtz P."/>
            <person name="Woyke T."/>
            <person name="Wu D."/>
            <person name="Eisen J.A."/>
        </authorList>
    </citation>
    <scope>NUCLEOTIDE SEQUENCE [LARGE SCALE GENOMIC DNA]</scope>
    <source>
        <strain evidence="2">ATCC 33386 / NCTC 11300</strain>
    </source>
</reference>